<protein>
    <submittedName>
        <fullName evidence="5">Ankyrin repeat domain 55</fullName>
    </submittedName>
</protein>
<evidence type="ECO:0000256" key="1">
    <source>
        <dbReference type="ARBA" id="ARBA00022737"/>
    </source>
</evidence>
<dbReference type="SMART" id="SM00248">
    <property type="entry name" value="ANK"/>
    <property type="match status" value="3"/>
</dbReference>
<dbReference type="GeneTree" id="ENSGT00950000182908"/>
<feature type="repeat" description="ANK" evidence="3">
    <location>
        <begin position="59"/>
        <end position="91"/>
    </location>
</feature>
<feature type="compositionally biased region" description="Basic and acidic residues" evidence="4">
    <location>
        <begin position="173"/>
        <end position="189"/>
    </location>
</feature>
<sequence>MRQATMDFSTSSVFDQHKGDSSEEVDLAMVYQAASNGDVNSLTTVIREDPSILECCDSEGCTPLMHAVSGRQVDTVKLLLKMGANINTQDAYGRTSLCLATYLGWLEGCVSLLRNGAKHNIPDKNGRLPLHAATAEPDVRLLIVLLQQSSLSEINHQDTELSPLECFRGPTKPSREPRRQTVGKADEGSHLTSNGFHTSCVPEILNKLELTTSRKHLECLLC</sequence>
<evidence type="ECO:0000256" key="3">
    <source>
        <dbReference type="PROSITE-ProRule" id="PRU00023"/>
    </source>
</evidence>
<evidence type="ECO:0000313" key="5">
    <source>
        <dbReference type="Ensembl" id="ENSMSIP00000015092.1"/>
    </source>
</evidence>
<evidence type="ECO:0000313" key="6">
    <source>
        <dbReference type="Proteomes" id="UP000694415"/>
    </source>
</evidence>
<keyword evidence="6" id="KW-1185">Reference proteome</keyword>
<dbReference type="InterPro" id="IPR002110">
    <property type="entry name" value="Ankyrin_rpt"/>
</dbReference>
<organism evidence="5 6">
    <name type="scientific">Mus spicilegus</name>
    <name type="common">Mound-building mouse</name>
    <dbReference type="NCBI Taxonomy" id="10103"/>
    <lineage>
        <taxon>Eukaryota</taxon>
        <taxon>Metazoa</taxon>
        <taxon>Chordata</taxon>
        <taxon>Craniata</taxon>
        <taxon>Vertebrata</taxon>
        <taxon>Euteleostomi</taxon>
        <taxon>Mammalia</taxon>
        <taxon>Eutheria</taxon>
        <taxon>Euarchontoglires</taxon>
        <taxon>Glires</taxon>
        <taxon>Rodentia</taxon>
        <taxon>Myomorpha</taxon>
        <taxon>Muroidea</taxon>
        <taxon>Muridae</taxon>
        <taxon>Murinae</taxon>
        <taxon>Mus</taxon>
        <taxon>Mus</taxon>
    </lineage>
</organism>
<name>A0A8C6H1B9_MUSSI</name>
<dbReference type="AlphaFoldDB" id="A0A8C6H1B9"/>
<feature type="region of interest" description="Disordered" evidence="4">
    <location>
        <begin position="165"/>
        <end position="190"/>
    </location>
</feature>
<accession>A0A8C6H1B9</accession>
<dbReference type="InterPro" id="IPR036770">
    <property type="entry name" value="Ankyrin_rpt-contain_sf"/>
</dbReference>
<dbReference type="Ensembl" id="ENSMSIT00000019174.1">
    <property type="protein sequence ID" value="ENSMSIP00000015092.1"/>
    <property type="gene ID" value="ENSMSIG00000012896.1"/>
</dbReference>
<dbReference type="PANTHER" id="PTHR24201">
    <property type="entry name" value="ANK_REP_REGION DOMAIN-CONTAINING PROTEIN"/>
    <property type="match status" value="1"/>
</dbReference>
<proteinExistence type="predicted"/>
<reference evidence="5" key="1">
    <citation type="submission" date="2025-08" db="UniProtKB">
        <authorList>
            <consortium name="Ensembl"/>
        </authorList>
    </citation>
    <scope>IDENTIFICATION</scope>
</reference>
<evidence type="ECO:0000256" key="2">
    <source>
        <dbReference type="ARBA" id="ARBA00023043"/>
    </source>
</evidence>
<keyword evidence="1" id="KW-0677">Repeat</keyword>
<dbReference type="PROSITE" id="PS50297">
    <property type="entry name" value="ANK_REP_REGION"/>
    <property type="match status" value="1"/>
</dbReference>
<dbReference type="Gene3D" id="1.25.40.20">
    <property type="entry name" value="Ankyrin repeat-containing domain"/>
    <property type="match status" value="1"/>
</dbReference>
<reference evidence="5" key="2">
    <citation type="submission" date="2025-09" db="UniProtKB">
        <authorList>
            <consortium name="Ensembl"/>
        </authorList>
    </citation>
    <scope>IDENTIFICATION</scope>
</reference>
<dbReference type="Pfam" id="PF12796">
    <property type="entry name" value="Ank_2"/>
    <property type="match status" value="1"/>
</dbReference>
<dbReference type="PROSITE" id="PS50088">
    <property type="entry name" value="ANK_REPEAT"/>
    <property type="match status" value="1"/>
</dbReference>
<dbReference type="SUPFAM" id="SSF48403">
    <property type="entry name" value="Ankyrin repeat"/>
    <property type="match status" value="1"/>
</dbReference>
<dbReference type="InterPro" id="IPR050776">
    <property type="entry name" value="Ank_Repeat/CDKN_Inhibitor"/>
</dbReference>
<dbReference type="Proteomes" id="UP000694415">
    <property type="component" value="Unplaced"/>
</dbReference>
<keyword evidence="2 3" id="KW-0040">ANK repeat</keyword>
<evidence type="ECO:0000256" key="4">
    <source>
        <dbReference type="SAM" id="MobiDB-lite"/>
    </source>
</evidence>
<dbReference type="PANTHER" id="PTHR24201:SF15">
    <property type="entry name" value="ANKYRIN REPEAT DOMAIN-CONTAINING PROTEIN 66"/>
    <property type="match status" value="1"/>
</dbReference>